<name>A0A183A4U6_9TREM</name>
<reference evidence="2 3" key="2">
    <citation type="submission" date="2018-11" db="EMBL/GenBank/DDBJ databases">
        <authorList>
            <consortium name="Pathogen Informatics"/>
        </authorList>
    </citation>
    <scope>NUCLEOTIDE SEQUENCE [LARGE SCALE GENOMIC DNA]</scope>
    <source>
        <strain evidence="2 3">Egypt</strain>
    </source>
</reference>
<evidence type="ECO:0000256" key="1">
    <source>
        <dbReference type="SAM" id="MobiDB-lite"/>
    </source>
</evidence>
<accession>A0A183A4U6</accession>
<organism evidence="4">
    <name type="scientific">Echinostoma caproni</name>
    <dbReference type="NCBI Taxonomy" id="27848"/>
    <lineage>
        <taxon>Eukaryota</taxon>
        <taxon>Metazoa</taxon>
        <taxon>Spiralia</taxon>
        <taxon>Lophotrochozoa</taxon>
        <taxon>Platyhelminthes</taxon>
        <taxon>Trematoda</taxon>
        <taxon>Digenea</taxon>
        <taxon>Plagiorchiida</taxon>
        <taxon>Echinostomata</taxon>
        <taxon>Echinostomatoidea</taxon>
        <taxon>Echinostomatidae</taxon>
        <taxon>Echinostoma</taxon>
    </lineage>
</organism>
<dbReference type="AlphaFoldDB" id="A0A183A4U6"/>
<feature type="region of interest" description="Disordered" evidence="1">
    <location>
        <begin position="36"/>
        <end position="79"/>
    </location>
</feature>
<feature type="compositionally biased region" description="Low complexity" evidence="1">
    <location>
        <begin position="49"/>
        <end position="64"/>
    </location>
</feature>
<evidence type="ECO:0000313" key="4">
    <source>
        <dbReference type="WBParaSite" id="ECPE_0000198101-mRNA-1"/>
    </source>
</evidence>
<feature type="compositionally biased region" description="Basic and acidic residues" evidence="1">
    <location>
        <begin position="65"/>
        <end position="79"/>
    </location>
</feature>
<dbReference type="WBParaSite" id="ECPE_0000198101-mRNA-1">
    <property type="protein sequence ID" value="ECPE_0000198101-mRNA-1"/>
    <property type="gene ID" value="ECPE_0000198101"/>
</dbReference>
<evidence type="ECO:0000313" key="2">
    <source>
        <dbReference type="EMBL" id="VDP51749.1"/>
    </source>
</evidence>
<protein>
    <submittedName>
        <fullName evidence="4">EF-hand domain-containing protein</fullName>
    </submittedName>
</protein>
<dbReference type="EMBL" id="UZAN01021104">
    <property type="protein sequence ID" value="VDP51749.1"/>
    <property type="molecule type" value="Genomic_DNA"/>
</dbReference>
<dbReference type="OrthoDB" id="6275914at2759"/>
<reference evidence="4" key="1">
    <citation type="submission" date="2016-06" db="UniProtKB">
        <authorList>
            <consortium name="WormBaseParasite"/>
        </authorList>
    </citation>
    <scope>IDENTIFICATION</scope>
</reference>
<proteinExistence type="predicted"/>
<feature type="compositionally biased region" description="Basic and acidic residues" evidence="1">
    <location>
        <begin position="37"/>
        <end position="48"/>
    </location>
</feature>
<gene>
    <name evidence="2" type="ORF">ECPE_LOCUS1980</name>
</gene>
<dbReference type="Proteomes" id="UP000272942">
    <property type="component" value="Unassembled WGS sequence"/>
</dbReference>
<sequence length="79" mass="9038">MHYKEQFVSKWISLFDPKNEGVITYEGYCRTLGLIPRRHDEEGDERKPQTSGSGPKPGTSSTQPESKKEEEKKPEARAE</sequence>
<evidence type="ECO:0000313" key="3">
    <source>
        <dbReference type="Proteomes" id="UP000272942"/>
    </source>
</evidence>
<keyword evidence="3" id="KW-1185">Reference proteome</keyword>